<dbReference type="PANTHER" id="PTHR35936:SF17">
    <property type="entry name" value="ARGININE-BINDING EXTRACELLULAR PROTEIN ARTP"/>
    <property type="match status" value="1"/>
</dbReference>
<evidence type="ECO:0000313" key="3">
    <source>
        <dbReference type="EMBL" id="MBU3077313.1"/>
    </source>
</evidence>
<comment type="caution">
    <text evidence="3">The sequence shown here is derived from an EMBL/GenBank/DDBJ whole genome shotgun (WGS) entry which is preliminary data.</text>
</comment>
<organism evidence="3 4">
    <name type="scientific">Sphingomonas quercus</name>
    <dbReference type="NCBI Taxonomy" id="2842451"/>
    <lineage>
        <taxon>Bacteria</taxon>
        <taxon>Pseudomonadati</taxon>
        <taxon>Pseudomonadota</taxon>
        <taxon>Alphaproteobacteria</taxon>
        <taxon>Sphingomonadales</taxon>
        <taxon>Sphingomonadaceae</taxon>
        <taxon>Sphingomonas</taxon>
    </lineage>
</organism>
<keyword evidence="1" id="KW-0732">Signal</keyword>
<dbReference type="InterPro" id="IPR001638">
    <property type="entry name" value="Solute-binding_3/MltF_N"/>
</dbReference>
<proteinExistence type="predicted"/>
<dbReference type="Proteomes" id="UP000776276">
    <property type="component" value="Unassembled WGS sequence"/>
</dbReference>
<evidence type="ECO:0000313" key="4">
    <source>
        <dbReference type="Proteomes" id="UP000776276"/>
    </source>
</evidence>
<evidence type="ECO:0000259" key="2">
    <source>
        <dbReference type="SMART" id="SM00062"/>
    </source>
</evidence>
<evidence type="ECO:0000256" key="1">
    <source>
        <dbReference type="ARBA" id="ARBA00022729"/>
    </source>
</evidence>
<protein>
    <submittedName>
        <fullName evidence="3">Quinoprotein dehydrogenase-associated putative ABC transporter substrate-binding protein</fullName>
    </submittedName>
</protein>
<keyword evidence="4" id="KW-1185">Reference proteome</keyword>
<dbReference type="EMBL" id="JAHKRT010000002">
    <property type="protein sequence ID" value="MBU3077313.1"/>
    <property type="molecule type" value="Genomic_DNA"/>
</dbReference>
<reference evidence="3 4" key="1">
    <citation type="submission" date="2021-06" db="EMBL/GenBank/DDBJ databases">
        <title>Sphingomonas sp. XMGL2, whole genome shotgun sequencing project.</title>
        <authorList>
            <person name="Zhao G."/>
            <person name="Shen L."/>
        </authorList>
    </citation>
    <scope>NUCLEOTIDE SEQUENCE [LARGE SCALE GENOMIC DNA]</scope>
    <source>
        <strain evidence="3 4">XMGL2</strain>
    </source>
</reference>
<dbReference type="SMART" id="SM00062">
    <property type="entry name" value="PBPb"/>
    <property type="match status" value="1"/>
</dbReference>
<name>A0ABS6BG86_9SPHN</name>
<dbReference type="InterPro" id="IPR022448">
    <property type="entry name" value="Quinoprotein_dehydrogenase"/>
</dbReference>
<dbReference type="NCBIfam" id="TIGR03871">
    <property type="entry name" value="ABC_peri_MoxJ_2"/>
    <property type="match status" value="1"/>
</dbReference>
<sequence>MPAAAAPARAVLRVCADPNNMPFSNRAEQGFENALVRLIARDMNAELRYVWWAQRRGNLRETLRAGQCDLVPGVGSTLEAVATSTPYYRSSYVVVARRHGSSPVPRSFDDPRLRHLRIGVQLIGDDGINTPPAHALTRRGIVRNVRGFMVQGDYRRAYPQDAILDALTSGKLDIAYVWGPVAGYYRLRHPERVAISPVSPLFDGPQLPMVFDISVAARRDDTVLLRRVDAILERRRAEIERLLRRYGVPLVAR</sequence>
<accession>A0ABS6BG86</accession>
<dbReference type="RefSeq" id="WP_216321302.1">
    <property type="nucleotide sequence ID" value="NZ_JAHKRT010000002.1"/>
</dbReference>
<dbReference type="PANTHER" id="PTHR35936">
    <property type="entry name" value="MEMBRANE-BOUND LYTIC MUREIN TRANSGLYCOSYLASE F"/>
    <property type="match status" value="1"/>
</dbReference>
<dbReference type="Pfam" id="PF00497">
    <property type="entry name" value="SBP_bac_3"/>
    <property type="match status" value="1"/>
</dbReference>
<feature type="domain" description="Solute-binding protein family 3/N-terminal" evidence="2">
    <location>
        <begin position="11"/>
        <end position="250"/>
    </location>
</feature>
<gene>
    <name evidence="3" type="ORF">KOF26_05480</name>
</gene>